<protein>
    <submittedName>
        <fullName evidence="2">Uncharacterized protein</fullName>
    </submittedName>
</protein>
<dbReference type="AlphaFoldDB" id="A0A6C0LXY0"/>
<accession>A0A6C0LXY0</accession>
<reference evidence="2" key="1">
    <citation type="journal article" date="2020" name="Nature">
        <title>Giant virus diversity and host interactions through global metagenomics.</title>
        <authorList>
            <person name="Schulz F."/>
            <person name="Roux S."/>
            <person name="Paez-Espino D."/>
            <person name="Jungbluth S."/>
            <person name="Walsh D.A."/>
            <person name="Denef V.J."/>
            <person name="McMahon K.D."/>
            <person name="Konstantinidis K.T."/>
            <person name="Eloe-Fadrosh E.A."/>
            <person name="Kyrpides N.C."/>
            <person name="Woyke T."/>
        </authorList>
    </citation>
    <scope>NUCLEOTIDE SEQUENCE</scope>
    <source>
        <strain evidence="2">GVMAG-S-1029409-49</strain>
    </source>
</reference>
<feature type="coiled-coil region" evidence="1">
    <location>
        <begin position="185"/>
        <end position="212"/>
    </location>
</feature>
<dbReference type="EMBL" id="MN740610">
    <property type="protein sequence ID" value="QHU35619.1"/>
    <property type="molecule type" value="Genomic_DNA"/>
</dbReference>
<organism evidence="2">
    <name type="scientific">viral metagenome</name>
    <dbReference type="NCBI Taxonomy" id="1070528"/>
    <lineage>
        <taxon>unclassified sequences</taxon>
        <taxon>metagenomes</taxon>
        <taxon>organismal metagenomes</taxon>
    </lineage>
</organism>
<dbReference type="Pfam" id="PF19150">
    <property type="entry name" value="DUF5832"/>
    <property type="match status" value="1"/>
</dbReference>
<dbReference type="InterPro" id="IPR043872">
    <property type="entry name" value="DUF5832"/>
</dbReference>
<evidence type="ECO:0000256" key="1">
    <source>
        <dbReference type="SAM" id="Coils"/>
    </source>
</evidence>
<evidence type="ECO:0000313" key="2">
    <source>
        <dbReference type="EMBL" id="QHU35619.1"/>
    </source>
</evidence>
<name>A0A6C0LXY0_9ZZZZ</name>
<proteinExistence type="predicted"/>
<keyword evidence="1" id="KW-0175">Coiled coil</keyword>
<sequence length="242" mass="27755">MATPFKTDPIAPPLTDVETRAAVPVLVDVYPKTIRSNIDPPIHGQQVANISLMLFDGVKNGVSGFLKVRGVWPDVDNATAKASSIIREVDSLNMVHLIPVGHWVPITERKEFTKDTIDVGSEQDVIQLNDEATKKKQAEDARKIREIREAEERVKDEKTDPNYDKNGIDYYTMKRVTQKEVTTRVKQVEDQLRMMKKSLDEVSKEIHSLNKKHPTYRDLWVDHYNEARRKSGIAEYKEEDDE</sequence>